<proteinExistence type="predicted"/>
<evidence type="ECO:0000313" key="2">
    <source>
        <dbReference type="Proteomes" id="UP001432027"/>
    </source>
</evidence>
<dbReference type="PANTHER" id="PTHR31664:SF4">
    <property type="entry name" value="DUF4440 DOMAIN-CONTAINING PROTEIN"/>
    <property type="match status" value="1"/>
</dbReference>
<comment type="caution">
    <text evidence="1">The sequence shown here is derived from an EMBL/GenBank/DDBJ whole genome shotgun (WGS) entry which is preliminary data.</text>
</comment>
<protein>
    <recommendedName>
        <fullName evidence="3">DUF4440 domain-containing protein</fullName>
    </recommendedName>
</protein>
<evidence type="ECO:0000313" key="1">
    <source>
        <dbReference type="EMBL" id="GMS92499.1"/>
    </source>
</evidence>
<reference evidence="1" key="1">
    <citation type="submission" date="2023-10" db="EMBL/GenBank/DDBJ databases">
        <title>Genome assembly of Pristionchus species.</title>
        <authorList>
            <person name="Yoshida K."/>
            <person name="Sommer R.J."/>
        </authorList>
    </citation>
    <scope>NUCLEOTIDE SEQUENCE</scope>
    <source>
        <strain evidence="1">RS0144</strain>
    </source>
</reference>
<organism evidence="1 2">
    <name type="scientific">Pristionchus entomophagus</name>
    <dbReference type="NCBI Taxonomy" id="358040"/>
    <lineage>
        <taxon>Eukaryota</taxon>
        <taxon>Metazoa</taxon>
        <taxon>Ecdysozoa</taxon>
        <taxon>Nematoda</taxon>
        <taxon>Chromadorea</taxon>
        <taxon>Rhabditida</taxon>
        <taxon>Rhabditina</taxon>
        <taxon>Diplogasteromorpha</taxon>
        <taxon>Diplogasteroidea</taxon>
        <taxon>Neodiplogasteridae</taxon>
        <taxon>Pristionchus</taxon>
    </lineage>
</organism>
<name>A0AAV5TFV9_9BILA</name>
<dbReference type="EMBL" id="BTSX01000004">
    <property type="protein sequence ID" value="GMS92499.1"/>
    <property type="molecule type" value="Genomic_DNA"/>
</dbReference>
<dbReference type="Gene3D" id="3.10.450.50">
    <property type="match status" value="1"/>
</dbReference>
<evidence type="ECO:0008006" key="3">
    <source>
        <dbReference type="Google" id="ProtNLM"/>
    </source>
</evidence>
<dbReference type="PANTHER" id="PTHR31664">
    <property type="entry name" value="PROTEIN CBG16427"/>
    <property type="match status" value="1"/>
</dbReference>
<dbReference type="SUPFAM" id="SSF54427">
    <property type="entry name" value="NTF2-like"/>
    <property type="match status" value="1"/>
</dbReference>
<sequence length="139" mass="15861">MILEIAEAKEILKPILAAYEQIIGKGDMEAVAGFYSTDGVLVHKGNSWAYDRDRQLSPVLTFVSQRFYFCEEIFLLKMTLNLITQISNEVFEATSDLIVYKATFKTKVKANGAEFGGKFAQIYRNEGDQWLVIWDEFEA</sequence>
<dbReference type="AlphaFoldDB" id="A0AAV5TFV9"/>
<keyword evidence="2" id="KW-1185">Reference proteome</keyword>
<dbReference type="Proteomes" id="UP001432027">
    <property type="component" value="Unassembled WGS sequence"/>
</dbReference>
<gene>
    <name evidence="1" type="ORF">PENTCL1PPCAC_14674</name>
</gene>
<dbReference type="InterPro" id="IPR032710">
    <property type="entry name" value="NTF2-like_dom_sf"/>
</dbReference>
<accession>A0AAV5TFV9</accession>